<sequence length="102" mass="11703">MGDQTPTFLPQSIIVHQDNSAFPMSIVLDETHFTHGSQLMEIHTDARNKIGFLIGEKVKPITIDPSYVTWITDNNREIDHRIVAREEAIARFIHTHSIMPRL</sequence>
<reference evidence="1 2" key="1">
    <citation type="journal article" date="2021" name="bioRxiv">
        <title>Chromosome-scale and haplotype-resolved genome assembly of a tetraploid potato cultivar.</title>
        <authorList>
            <person name="Sun H."/>
            <person name="Jiao W.-B."/>
            <person name="Krause K."/>
            <person name="Campoy J.A."/>
            <person name="Goel M."/>
            <person name="Folz-Donahue K."/>
            <person name="Kukat C."/>
            <person name="Huettel B."/>
            <person name="Schneeberger K."/>
        </authorList>
    </citation>
    <scope>NUCLEOTIDE SEQUENCE [LARGE SCALE GENOMIC DNA]</scope>
    <source>
        <strain evidence="1">SolTubOtavaFocal</strain>
        <tissue evidence="1">Leaves</tissue>
    </source>
</reference>
<evidence type="ECO:0000313" key="2">
    <source>
        <dbReference type="Proteomes" id="UP000826656"/>
    </source>
</evidence>
<gene>
    <name evidence="1" type="ORF">KY290_017243</name>
</gene>
<name>A0ABQ7VDN7_SOLTU</name>
<organism evidence="1 2">
    <name type="scientific">Solanum tuberosum</name>
    <name type="common">Potato</name>
    <dbReference type="NCBI Taxonomy" id="4113"/>
    <lineage>
        <taxon>Eukaryota</taxon>
        <taxon>Viridiplantae</taxon>
        <taxon>Streptophyta</taxon>
        <taxon>Embryophyta</taxon>
        <taxon>Tracheophyta</taxon>
        <taxon>Spermatophyta</taxon>
        <taxon>Magnoliopsida</taxon>
        <taxon>eudicotyledons</taxon>
        <taxon>Gunneridae</taxon>
        <taxon>Pentapetalae</taxon>
        <taxon>asterids</taxon>
        <taxon>lamiids</taxon>
        <taxon>Solanales</taxon>
        <taxon>Solanaceae</taxon>
        <taxon>Solanoideae</taxon>
        <taxon>Solaneae</taxon>
        <taxon>Solanum</taxon>
    </lineage>
</organism>
<protein>
    <submittedName>
        <fullName evidence="1">Uncharacterized protein</fullName>
    </submittedName>
</protein>
<dbReference type="Proteomes" id="UP000826656">
    <property type="component" value="Unassembled WGS sequence"/>
</dbReference>
<proteinExistence type="predicted"/>
<keyword evidence="2" id="KW-1185">Reference proteome</keyword>
<evidence type="ECO:0000313" key="1">
    <source>
        <dbReference type="EMBL" id="KAH0761170.1"/>
    </source>
</evidence>
<accession>A0ABQ7VDN7</accession>
<dbReference type="EMBL" id="JAIVGD010000013">
    <property type="protein sequence ID" value="KAH0761170.1"/>
    <property type="molecule type" value="Genomic_DNA"/>
</dbReference>
<comment type="caution">
    <text evidence="1">The sequence shown here is derived from an EMBL/GenBank/DDBJ whole genome shotgun (WGS) entry which is preliminary data.</text>
</comment>